<protein>
    <submittedName>
        <fullName evidence="1">Uncharacterized protein</fullName>
    </submittedName>
</protein>
<sequence length="109" mass="11691">MQTVLRTFEAYAHAQQAREALLGAGFAPEAVRLESIDDEAGPVEGNFVIGNGRGVTDESPAQPDYCSNFERTVERGVHLLVIAVQDDAQRRRVDELVSPLGGVDPQAAG</sequence>
<evidence type="ECO:0000313" key="1">
    <source>
        <dbReference type="EMBL" id="UZD54966.1"/>
    </source>
</evidence>
<keyword evidence="2" id="KW-1185">Reference proteome</keyword>
<dbReference type="Proteomes" id="UP001163266">
    <property type="component" value="Chromosome"/>
</dbReference>
<gene>
    <name evidence="1" type="ORF">OMP39_15085</name>
</gene>
<name>A0ABY6MSK6_9BURK</name>
<accession>A0ABY6MSK6</accession>
<proteinExistence type="predicted"/>
<evidence type="ECO:0000313" key="2">
    <source>
        <dbReference type="Proteomes" id="UP001163266"/>
    </source>
</evidence>
<reference evidence="1" key="1">
    <citation type="submission" date="2022-10" db="EMBL/GenBank/DDBJ databases">
        <title>Complete genome sequence of Schlegelella aquatica LMG 23380.</title>
        <authorList>
            <person name="Musilova J."/>
            <person name="Kourilova X."/>
            <person name="Bezdicek M."/>
            <person name="Hermankova K."/>
            <person name="Obruca S."/>
            <person name="Sedlar K."/>
        </authorList>
    </citation>
    <scope>NUCLEOTIDE SEQUENCE</scope>
    <source>
        <strain evidence="1">LMG 23380</strain>
    </source>
</reference>
<dbReference type="RefSeq" id="WP_264892666.1">
    <property type="nucleotide sequence ID" value="NZ_CP110257.1"/>
</dbReference>
<organism evidence="1 2">
    <name type="scientific">Caldimonas aquatica</name>
    <dbReference type="NCBI Taxonomy" id="376175"/>
    <lineage>
        <taxon>Bacteria</taxon>
        <taxon>Pseudomonadati</taxon>
        <taxon>Pseudomonadota</taxon>
        <taxon>Betaproteobacteria</taxon>
        <taxon>Burkholderiales</taxon>
        <taxon>Sphaerotilaceae</taxon>
        <taxon>Caldimonas</taxon>
    </lineage>
</organism>
<dbReference type="EMBL" id="CP110257">
    <property type="protein sequence ID" value="UZD54966.1"/>
    <property type="molecule type" value="Genomic_DNA"/>
</dbReference>